<dbReference type="SMART" id="SM00436">
    <property type="entry name" value="TOP1Bc"/>
    <property type="match status" value="1"/>
</dbReference>
<dbReference type="PROSITE" id="PS00396">
    <property type="entry name" value="TOPO_IA_1"/>
    <property type="match status" value="1"/>
</dbReference>
<comment type="catalytic activity">
    <reaction evidence="1 13">
        <text>ATP-independent breakage of single-stranded DNA, followed by passage and rejoining.</text>
        <dbReference type="EC" id="5.6.2.1"/>
    </reaction>
</comment>
<evidence type="ECO:0000256" key="7">
    <source>
        <dbReference type="ARBA" id="ARBA00022723"/>
    </source>
</evidence>
<comment type="function">
    <text evidence="13">Introduces a single-strand break via transesterification at a target site in duplex DNA. Releases the supercoiling and torsional tension of DNA introduced during the DNA replication and transcription by transiently cleaving and rejoining one strand of the DNA duplex. The scissile phosphodiester is attacked by the catalytic tyrosine of the enzyme, resulting in the formation of a DNA-(5'-phosphotyrosyl)-enzyme intermediate and the expulsion of a 3'-OH DNA strand.</text>
</comment>
<dbReference type="CDD" id="cd04515">
    <property type="entry name" value="Alpha_kinase"/>
    <property type="match status" value="1"/>
</dbReference>
<dbReference type="GO" id="GO:0004674">
    <property type="term" value="F:protein serine/threonine kinase activity"/>
    <property type="evidence" value="ECO:0007669"/>
    <property type="project" value="UniProtKB-KW"/>
</dbReference>
<evidence type="ECO:0000256" key="9">
    <source>
        <dbReference type="ARBA" id="ARBA00022833"/>
    </source>
</evidence>
<evidence type="ECO:0000256" key="10">
    <source>
        <dbReference type="ARBA" id="ARBA00023029"/>
    </source>
</evidence>
<evidence type="ECO:0000313" key="19">
    <source>
        <dbReference type="Proteomes" id="UP000239899"/>
    </source>
</evidence>
<dbReference type="CDD" id="cd03362">
    <property type="entry name" value="TOPRIM_TopoIA_TopoIII"/>
    <property type="match status" value="1"/>
</dbReference>
<evidence type="ECO:0000256" key="1">
    <source>
        <dbReference type="ARBA" id="ARBA00000213"/>
    </source>
</evidence>
<sequence length="1115" mass="121912">MRVLNVAEKNKVAAQVSQLLSGGRCRQTNSCATYCKIYEFPFQLQGQQVEMVFTSVAGHLLELEFEPRVKGWHSCAPRDLYDASVHKGVPKGENEKIRRNLQQLARTCQWLVLWLDCDREGENIAFEVIQVCTEVNPRLTIRRARFSALIYADVARAINNLALPNEHEAKAVDARQEIDLRIGASFTRLQTLLLQNKFDWSEYAQDGRVMLSYGPCQFPTLGLIVQRAWEIQAHIPENFWYIQVLYRDGPKACEFQWHRKRLYDQAVAAMLHELCIAAPLATVTAVEGARKTRWAPVPLSTLEMQKRGSQYLRMPGERIMRHAEELYQQGFLSYPRTETDQFDQNYDLRGMIEAQAGGGAPWSAYAQRLLAPESQLFRWPKPGGHDDKAHPPIHPLKHYPGGDREKEALFEFIVRHFLACCSKDAEGQETRVIIDIGGEGFTATGLMVTERNFLEVYRYQSWGGQDSLPVFQQGQTFMPAAIDLKQGTTQPPPRLTERDLIAKMEEYGIGTDATVADHIQKQLERGYAIKDEASMQFSPTPLGEALISAYRKMGLANLWLPTLRGVIERNITAVAAGQRTKDSVLAEAVAAFRTDFEAAQAQSHILEQEVSAIVFGGAPPQQGANHGGPGGGGPGGGGGGQAFGTCRDCTAQLQLVLNQEGPPSILCSAFPMHRLRIDLPRCTQAVAVTDQLCPSCGHGPVKQLSFRFRPGLLPPGFPPALTCCVVCNQDFKRLLEIVGPTRRAAPPQQQQQQPYGRGGGGGRGARAMQAAASGKQVERLQLLLLSKRLAAAKDEHAALKAALYDEIDAQRESKKAERLRAKLQQLALHEAAINRRLCFGVPPGWESSDSQASSSQASSSAGAAEAFSWGPWQAGTEVTYATAQPASNGGAAKPQLQVTHSDRPVRLQRSSQPFAIGGLRAAFYAQDEAGGRFVLKRTLLESSRLHKRVKEVHADAEAAALSSAAAEAFSAALRGKAKVSYLAASVVVLEDAGCSGGKAVYLKEPWMASSASGKWVKWSRNDGHLFAEGEGCSTIQAFTHFSLHWLGKQLGCPAIVLDAQGILAGTHFTLTDPAVCTADQRYGKPDMGLYAITAFLAAHTCGPECKACACAGTGL</sequence>
<dbReference type="Gene3D" id="1.10.290.10">
    <property type="entry name" value="Topoisomerase I, domain 4"/>
    <property type="match status" value="1"/>
</dbReference>
<evidence type="ECO:0000256" key="4">
    <source>
        <dbReference type="ARBA" id="ARBA00012891"/>
    </source>
</evidence>
<protein>
    <recommendedName>
        <fullName evidence="4 13">DNA topoisomerase</fullName>
        <ecNumber evidence="4 13">5.6.2.1</ecNumber>
    </recommendedName>
</protein>
<keyword evidence="11 13" id="KW-0238">DNA-binding</keyword>
<keyword evidence="7" id="KW-0479">Metal-binding</keyword>
<feature type="compositionally biased region" description="Low complexity" evidence="14">
    <location>
        <begin position="742"/>
        <end position="755"/>
    </location>
</feature>
<evidence type="ECO:0000259" key="15">
    <source>
        <dbReference type="PROSITE" id="PS50880"/>
    </source>
</evidence>
<organism evidence="18 19">
    <name type="scientific">Chlorella sorokiniana</name>
    <name type="common">Freshwater green alga</name>
    <dbReference type="NCBI Taxonomy" id="3076"/>
    <lineage>
        <taxon>Eukaryota</taxon>
        <taxon>Viridiplantae</taxon>
        <taxon>Chlorophyta</taxon>
        <taxon>core chlorophytes</taxon>
        <taxon>Trebouxiophyceae</taxon>
        <taxon>Chlorellales</taxon>
        <taxon>Chlorellaceae</taxon>
        <taxon>Chlorella clade</taxon>
        <taxon>Chlorella</taxon>
    </lineage>
</organism>
<dbReference type="PROSITE" id="PS52039">
    <property type="entry name" value="TOPO_IA_2"/>
    <property type="match status" value="1"/>
</dbReference>
<dbReference type="InterPro" id="IPR013825">
    <property type="entry name" value="Topo_IA_cen_sub2"/>
</dbReference>
<evidence type="ECO:0000256" key="5">
    <source>
        <dbReference type="ARBA" id="ARBA00022527"/>
    </source>
</evidence>
<dbReference type="InterPro" id="IPR011009">
    <property type="entry name" value="Kinase-like_dom_sf"/>
</dbReference>
<dbReference type="PROSITE" id="PS51158">
    <property type="entry name" value="ALPHA_KINASE"/>
    <property type="match status" value="1"/>
</dbReference>
<dbReference type="InterPro" id="IPR000380">
    <property type="entry name" value="Topo_IA"/>
</dbReference>
<dbReference type="GO" id="GO:0006281">
    <property type="term" value="P:DNA repair"/>
    <property type="evidence" value="ECO:0007669"/>
    <property type="project" value="TreeGrafter"/>
</dbReference>
<evidence type="ECO:0000256" key="8">
    <source>
        <dbReference type="ARBA" id="ARBA00022777"/>
    </source>
</evidence>
<dbReference type="GO" id="GO:0046872">
    <property type="term" value="F:metal ion binding"/>
    <property type="evidence" value="ECO:0007669"/>
    <property type="project" value="UniProtKB-KW"/>
</dbReference>
<dbReference type="GO" id="GO:0003677">
    <property type="term" value="F:DNA binding"/>
    <property type="evidence" value="ECO:0007669"/>
    <property type="project" value="UniProtKB-KW"/>
</dbReference>
<dbReference type="InterPro" id="IPR023406">
    <property type="entry name" value="Topo_IA_AS"/>
</dbReference>
<keyword evidence="5" id="KW-0723">Serine/threonine-protein kinase</keyword>
<dbReference type="InterPro" id="IPR023405">
    <property type="entry name" value="Topo_IA_core_domain"/>
</dbReference>
<reference evidence="18 19" key="1">
    <citation type="journal article" date="2018" name="Plant J.">
        <title>Genome sequences of Chlorella sorokiniana UTEX 1602 and Micractinium conductrix SAG 241.80: implications to maltose excretion by a green alga.</title>
        <authorList>
            <person name="Arriola M.B."/>
            <person name="Velmurugan N."/>
            <person name="Zhang Y."/>
            <person name="Plunkett M.H."/>
            <person name="Hondzo H."/>
            <person name="Barney B.M."/>
        </authorList>
    </citation>
    <scope>NUCLEOTIDE SEQUENCE [LARGE SCALE GENOMIC DNA]</scope>
    <source>
        <strain evidence="19">UTEX 1602</strain>
    </source>
</reference>
<keyword evidence="9" id="KW-0862">Zinc</keyword>
<dbReference type="InterPro" id="IPR013824">
    <property type="entry name" value="Topo_IA_cen_sub1"/>
</dbReference>
<dbReference type="FunFam" id="1.10.290.10:FF:000003">
    <property type="entry name" value="DNA topoisomerase"/>
    <property type="match status" value="1"/>
</dbReference>
<evidence type="ECO:0000256" key="12">
    <source>
        <dbReference type="ARBA" id="ARBA00023235"/>
    </source>
</evidence>
<dbReference type="Gene3D" id="1.10.460.10">
    <property type="entry name" value="Topoisomerase I, domain 2"/>
    <property type="match status" value="1"/>
</dbReference>
<feature type="domain" description="Alpha-type protein kinase" evidence="16">
    <location>
        <begin position="883"/>
        <end position="1115"/>
    </location>
</feature>
<gene>
    <name evidence="18" type="ORF">C2E21_9223</name>
</gene>
<evidence type="ECO:0000256" key="2">
    <source>
        <dbReference type="ARBA" id="ARBA00001946"/>
    </source>
</evidence>
<dbReference type="OrthoDB" id="430051at2759"/>
<keyword evidence="12 13" id="KW-0413">Isomerase</keyword>
<dbReference type="SMART" id="SM00493">
    <property type="entry name" value="TOPRIM"/>
    <property type="match status" value="1"/>
</dbReference>
<dbReference type="InterPro" id="IPR034144">
    <property type="entry name" value="TOPRIM_TopoIII"/>
</dbReference>
<evidence type="ECO:0000256" key="6">
    <source>
        <dbReference type="ARBA" id="ARBA00022679"/>
    </source>
</evidence>
<evidence type="ECO:0000256" key="11">
    <source>
        <dbReference type="ARBA" id="ARBA00023125"/>
    </source>
</evidence>
<dbReference type="GO" id="GO:0003917">
    <property type="term" value="F:DNA topoisomerase type I (single strand cut, ATP-independent) activity"/>
    <property type="evidence" value="ECO:0007669"/>
    <property type="project" value="UniProtKB-EC"/>
</dbReference>
<dbReference type="PANTHER" id="PTHR11390:SF21">
    <property type="entry name" value="DNA TOPOISOMERASE 3-ALPHA"/>
    <property type="match status" value="1"/>
</dbReference>
<dbReference type="GO" id="GO:0005634">
    <property type="term" value="C:nucleus"/>
    <property type="evidence" value="ECO:0007669"/>
    <property type="project" value="TreeGrafter"/>
</dbReference>
<dbReference type="GO" id="GO:0031422">
    <property type="term" value="C:RecQ family helicase-topoisomerase III complex"/>
    <property type="evidence" value="ECO:0007669"/>
    <property type="project" value="TreeGrafter"/>
</dbReference>
<dbReference type="Gene3D" id="3.30.200.20">
    <property type="entry name" value="Phosphorylase Kinase, domain 1"/>
    <property type="match status" value="1"/>
</dbReference>
<dbReference type="Gene3D" id="3.40.50.140">
    <property type="match status" value="1"/>
</dbReference>
<dbReference type="Gene3D" id="2.70.20.10">
    <property type="entry name" value="Topoisomerase I, domain 3"/>
    <property type="match status" value="1"/>
</dbReference>
<dbReference type="Proteomes" id="UP000239899">
    <property type="component" value="Unassembled WGS sequence"/>
</dbReference>
<feature type="domain" description="Toprim" evidence="15">
    <location>
        <begin position="2"/>
        <end position="147"/>
    </location>
</feature>
<evidence type="ECO:0000256" key="14">
    <source>
        <dbReference type="SAM" id="MobiDB-lite"/>
    </source>
</evidence>
<dbReference type="AlphaFoldDB" id="A0A2P6TCC5"/>
<accession>A0A2P6TCC5</accession>
<dbReference type="GO" id="GO:0006265">
    <property type="term" value="P:DNA topological change"/>
    <property type="evidence" value="ECO:0007669"/>
    <property type="project" value="InterPro"/>
</dbReference>
<dbReference type="InterPro" id="IPR013497">
    <property type="entry name" value="Topo_IA_cen"/>
</dbReference>
<proteinExistence type="inferred from homology"/>
<dbReference type="InterPro" id="IPR004166">
    <property type="entry name" value="a-kinase_dom"/>
</dbReference>
<evidence type="ECO:0000259" key="16">
    <source>
        <dbReference type="PROSITE" id="PS51158"/>
    </source>
</evidence>
<dbReference type="GO" id="GO:0006310">
    <property type="term" value="P:DNA recombination"/>
    <property type="evidence" value="ECO:0007669"/>
    <property type="project" value="TreeGrafter"/>
</dbReference>
<dbReference type="Pfam" id="PF01131">
    <property type="entry name" value="Topoisom_bac"/>
    <property type="match status" value="1"/>
</dbReference>
<evidence type="ECO:0000313" key="18">
    <source>
        <dbReference type="EMBL" id="PRW20276.1"/>
    </source>
</evidence>
<dbReference type="SUPFAM" id="SSF56112">
    <property type="entry name" value="Protein kinase-like (PK-like)"/>
    <property type="match status" value="1"/>
</dbReference>
<dbReference type="SMART" id="SM00437">
    <property type="entry name" value="TOP1Ac"/>
    <property type="match status" value="1"/>
</dbReference>
<dbReference type="EC" id="5.6.2.1" evidence="4 13"/>
<dbReference type="Pfam" id="PF02816">
    <property type="entry name" value="Alpha_kinase"/>
    <property type="match status" value="1"/>
</dbReference>
<feature type="region of interest" description="Disordered" evidence="14">
    <location>
        <begin position="742"/>
        <end position="770"/>
    </location>
</feature>
<keyword evidence="6" id="KW-0808">Transferase</keyword>
<dbReference type="PROSITE" id="PS50880">
    <property type="entry name" value="TOPRIM"/>
    <property type="match status" value="1"/>
</dbReference>
<keyword evidence="19" id="KW-1185">Reference proteome</keyword>
<feature type="compositionally biased region" description="Gly residues" evidence="14">
    <location>
        <begin position="625"/>
        <end position="639"/>
    </location>
</feature>
<evidence type="ECO:0000256" key="3">
    <source>
        <dbReference type="ARBA" id="ARBA00009446"/>
    </source>
</evidence>
<comment type="cofactor">
    <cofactor evidence="2">
        <name>Mg(2+)</name>
        <dbReference type="ChEBI" id="CHEBI:18420"/>
    </cofactor>
</comment>
<dbReference type="EMBL" id="LHPG02000025">
    <property type="protein sequence ID" value="PRW20276.1"/>
    <property type="molecule type" value="Genomic_DNA"/>
</dbReference>
<evidence type="ECO:0000256" key="13">
    <source>
        <dbReference type="RuleBase" id="RU362092"/>
    </source>
</evidence>
<dbReference type="SMART" id="SM00811">
    <property type="entry name" value="Alpha_kinase"/>
    <property type="match status" value="1"/>
</dbReference>
<dbReference type="Gene3D" id="3.20.200.10">
    <property type="entry name" value="MHCK/EF2 kinase"/>
    <property type="match status" value="1"/>
</dbReference>
<feature type="region of interest" description="Disordered" evidence="14">
    <location>
        <begin position="618"/>
        <end position="639"/>
    </location>
</feature>
<dbReference type="InterPro" id="IPR003601">
    <property type="entry name" value="Topo_IA_2"/>
</dbReference>
<keyword evidence="10 13" id="KW-0799">Topoisomerase</keyword>
<dbReference type="CDD" id="cd00186">
    <property type="entry name" value="TOP1Ac"/>
    <property type="match status" value="1"/>
</dbReference>
<dbReference type="InterPro" id="IPR006171">
    <property type="entry name" value="TOPRIM_dom"/>
</dbReference>
<dbReference type="PRINTS" id="PR00417">
    <property type="entry name" value="PRTPISMRASEI"/>
</dbReference>
<dbReference type="InterPro" id="IPR013826">
    <property type="entry name" value="Topo_IA_cen_sub3"/>
</dbReference>
<dbReference type="STRING" id="3076.A0A2P6TCC5"/>
<keyword evidence="8" id="KW-0418">Kinase</keyword>
<dbReference type="GO" id="GO:0005524">
    <property type="term" value="F:ATP binding"/>
    <property type="evidence" value="ECO:0007669"/>
    <property type="project" value="InterPro"/>
</dbReference>
<dbReference type="SUPFAM" id="SSF56712">
    <property type="entry name" value="Prokaryotic type I DNA topoisomerase"/>
    <property type="match status" value="1"/>
</dbReference>
<comment type="similarity">
    <text evidence="3 13">Belongs to the type IA topoisomerase family.</text>
</comment>
<comment type="caution">
    <text evidence="18">The sequence shown here is derived from an EMBL/GenBank/DDBJ whole genome shotgun (WGS) entry which is preliminary data.</text>
</comment>
<dbReference type="Pfam" id="PF01751">
    <property type="entry name" value="Toprim"/>
    <property type="match status" value="1"/>
</dbReference>
<feature type="domain" description="Topo IA-type catalytic" evidence="17">
    <location>
        <begin position="165"/>
        <end position="596"/>
    </location>
</feature>
<dbReference type="InterPro" id="IPR003602">
    <property type="entry name" value="Topo_IA_DNA-bd_dom"/>
</dbReference>
<dbReference type="FunFam" id="3.40.50.140:FF:000003">
    <property type="entry name" value="DNA topoisomerase"/>
    <property type="match status" value="1"/>
</dbReference>
<dbReference type="PANTHER" id="PTHR11390">
    <property type="entry name" value="PROKARYOTIC DNA TOPOISOMERASE"/>
    <property type="match status" value="1"/>
</dbReference>
<evidence type="ECO:0000259" key="17">
    <source>
        <dbReference type="PROSITE" id="PS52039"/>
    </source>
</evidence>
<name>A0A2P6TCC5_CHLSO</name>